<accession>A0A3G5A8N4</accession>
<dbReference type="GO" id="GO:0004519">
    <property type="term" value="F:endonuclease activity"/>
    <property type="evidence" value="ECO:0007669"/>
    <property type="project" value="UniProtKB-KW"/>
</dbReference>
<keyword evidence="2" id="KW-0255">Endonuclease</keyword>
<dbReference type="Pfam" id="PF13392">
    <property type="entry name" value="HNH_3"/>
    <property type="match status" value="1"/>
</dbReference>
<dbReference type="InterPro" id="IPR044925">
    <property type="entry name" value="His-Me_finger_sf"/>
</dbReference>
<feature type="domain" description="HNH nuclease" evidence="1">
    <location>
        <begin position="80"/>
        <end position="107"/>
    </location>
</feature>
<reference evidence="2" key="1">
    <citation type="submission" date="2018-10" db="EMBL/GenBank/DDBJ databases">
        <title>Hidden diversity of soil giant viruses.</title>
        <authorList>
            <person name="Schulz F."/>
            <person name="Alteio L."/>
            <person name="Goudeau D."/>
            <person name="Ryan E.M."/>
            <person name="Malmstrom R.R."/>
            <person name="Blanchard J."/>
            <person name="Woyke T."/>
        </authorList>
    </citation>
    <scope>NUCLEOTIDE SEQUENCE</scope>
    <source>
        <strain evidence="2">HYV1</strain>
    </source>
</reference>
<dbReference type="Gene3D" id="3.90.75.20">
    <property type="match status" value="1"/>
</dbReference>
<evidence type="ECO:0000313" key="2">
    <source>
        <dbReference type="EMBL" id="AYV83595.1"/>
    </source>
</evidence>
<dbReference type="GO" id="GO:0003677">
    <property type="term" value="F:DNA binding"/>
    <property type="evidence" value="ECO:0007669"/>
    <property type="project" value="InterPro"/>
</dbReference>
<dbReference type="EMBL" id="MK072391">
    <property type="protein sequence ID" value="AYV83595.1"/>
    <property type="molecule type" value="Genomic_DNA"/>
</dbReference>
<keyword evidence="2" id="KW-0540">Nuclease</keyword>
<proteinExistence type="predicted"/>
<gene>
    <name evidence="2" type="ORF">Hyperionvirus9_12</name>
</gene>
<name>A0A3G5A8N4_9VIRU</name>
<dbReference type="SUPFAM" id="SSF54060">
    <property type="entry name" value="His-Me finger endonucleases"/>
    <property type="match status" value="1"/>
</dbReference>
<evidence type="ECO:0000259" key="1">
    <source>
        <dbReference type="Pfam" id="PF13392"/>
    </source>
</evidence>
<protein>
    <submittedName>
        <fullName evidence="2">HNH endonuclease</fullName>
    </submittedName>
</protein>
<dbReference type="InterPro" id="IPR003615">
    <property type="entry name" value="HNH_nuc"/>
</dbReference>
<dbReference type="SUPFAM" id="SSF54171">
    <property type="entry name" value="DNA-binding domain"/>
    <property type="match status" value="1"/>
</dbReference>
<sequence length="173" mass="19672">MNEIVRCYLNDGSECELDKCDYVQLKLISSDEAYALVSKRSVDVILSFKWYVGKDGYPTGYGGRQRGIKMHKLVMQGVRGKVIDHINRNKLDNRLENLRICTYKENSYNTSRRNNKFKGVKKISENKYAATISKDGVSHSINNISSETEAAKIYDMMAEELFGTFAGKNFGQS</sequence>
<keyword evidence="2" id="KW-0378">Hydrolase</keyword>
<dbReference type="InterPro" id="IPR016177">
    <property type="entry name" value="DNA-bd_dom_sf"/>
</dbReference>
<organism evidence="2">
    <name type="scientific">Hyperionvirus sp</name>
    <dbReference type="NCBI Taxonomy" id="2487770"/>
    <lineage>
        <taxon>Viruses</taxon>
        <taxon>Varidnaviria</taxon>
        <taxon>Bamfordvirae</taxon>
        <taxon>Nucleocytoviricota</taxon>
        <taxon>Megaviricetes</taxon>
        <taxon>Imitervirales</taxon>
        <taxon>Mimiviridae</taxon>
        <taxon>Klosneuvirinae</taxon>
    </lineage>
</organism>